<evidence type="ECO:0000259" key="22">
    <source>
        <dbReference type="PROSITE" id="PS50271"/>
    </source>
</evidence>
<dbReference type="PROSITE" id="PS00973">
    <property type="entry name" value="USP_2"/>
    <property type="match status" value="1"/>
</dbReference>
<dbReference type="InterPro" id="IPR038765">
    <property type="entry name" value="Papain-like_cys_pep_sf"/>
</dbReference>
<feature type="binding site" evidence="18">
    <location>
        <position position="104"/>
    </location>
    <ligand>
        <name>Zn(2+)</name>
        <dbReference type="ChEBI" id="CHEBI:29105"/>
        <label>3</label>
    </ligand>
</feature>
<dbReference type="GO" id="GO:0004843">
    <property type="term" value="F:cysteine-type deubiquitinase activity"/>
    <property type="evidence" value="ECO:0007669"/>
    <property type="project" value="UniProtKB-UniRule"/>
</dbReference>
<dbReference type="Proteomes" id="UP000695026">
    <property type="component" value="Unplaced"/>
</dbReference>
<dbReference type="GO" id="GO:0043130">
    <property type="term" value="F:ubiquitin binding"/>
    <property type="evidence" value="ECO:0007669"/>
    <property type="project" value="UniProtKB-UniRule"/>
</dbReference>
<dbReference type="CDD" id="cd02667">
    <property type="entry name" value="Peptidase_C19K"/>
    <property type="match status" value="1"/>
</dbReference>
<feature type="domain" description="UBP-type" evidence="22">
    <location>
        <begin position="22"/>
        <end position="143"/>
    </location>
</feature>
<dbReference type="PROSITE" id="PS50271">
    <property type="entry name" value="ZF_UBP"/>
    <property type="match status" value="1"/>
</dbReference>
<dbReference type="Pfam" id="PF02148">
    <property type="entry name" value="zf-UBP"/>
    <property type="match status" value="1"/>
</dbReference>
<accession>A0A9F2RAJ7</accession>
<comment type="subcellular location">
    <subcellularLocation>
        <location evidence="18">Nucleus</location>
    </subcellularLocation>
</comment>
<dbReference type="GO" id="GO:0006508">
    <property type="term" value="P:proteolysis"/>
    <property type="evidence" value="ECO:0007669"/>
    <property type="project" value="UniProtKB-KW"/>
</dbReference>
<reference evidence="24 25" key="1">
    <citation type="submission" date="2025-04" db="UniProtKB">
        <authorList>
            <consortium name="RefSeq"/>
        </authorList>
    </citation>
    <scope>IDENTIFICATION</scope>
    <source>
        <tissue evidence="24 25">Liver</tissue>
    </source>
</reference>
<evidence type="ECO:0000256" key="20">
    <source>
        <dbReference type="SAM" id="MobiDB-lite"/>
    </source>
</evidence>
<evidence type="ECO:0000256" key="3">
    <source>
        <dbReference type="ARBA" id="ARBA00022670"/>
    </source>
</evidence>
<evidence type="ECO:0000259" key="21">
    <source>
        <dbReference type="PROSITE" id="PS50235"/>
    </source>
</evidence>
<feature type="binding site" evidence="18">
    <location>
        <position position="24"/>
    </location>
    <ligand>
        <name>Zn(2+)</name>
        <dbReference type="ChEBI" id="CHEBI:29105"/>
        <label>1</label>
    </ligand>
</feature>
<keyword evidence="15 18" id="KW-0539">Nucleus</keyword>
<feature type="compositionally biased region" description="Basic and acidic residues" evidence="20">
    <location>
        <begin position="152"/>
        <end position="176"/>
    </location>
</feature>
<keyword evidence="4 18" id="KW-0479">Metal-binding</keyword>
<dbReference type="RefSeq" id="XP_007441575.1">
    <property type="nucleotide sequence ID" value="XM_007441513.3"/>
</dbReference>
<evidence type="ECO:0000256" key="12">
    <source>
        <dbReference type="ARBA" id="ARBA00023015"/>
    </source>
</evidence>
<name>A0A9F2RAJ7_PYTBI</name>
<feature type="binding site" evidence="18">
    <location>
        <position position="117"/>
    </location>
    <ligand>
        <name>Zn(2+)</name>
        <dbReference type="ChEBI" id="CHEBI:29105"/>
        <label>1</label>
    </ligand>
</feature>
<dbReference type="GO" id="GO:0016579">
    <property type="term" value="P:protein deubiquitination"/>
    <property type="evidence" value="ECO:0007669"/>
    <property type="project" value="InterPro"/>
</dbReference>
<dbReference type="AlphaFoldDB" id="A0A9F2RAJ7"/>
<dbReference type="InterPro" id="IPR050185">
    <property type="entry name" value="Ub_carboxyl-term_hydrolase"/>
</dbReference>
<dbReference type="GO" id="GO:0004197">
    <property type="term" value="F:cysteine-type endopeptidase activity"/>
    <property type="evidence" value="ECO:0007669"/>
    <property type="project" value="UniProtKB-UniRule"/>
</dbReference>
<feature type="binding site" evidence="18">
    <location>
        <position position="95"/>
    </location>
    <ligand>
        <name>Zn(2+)</name>
        <dbReference type="ChEBI" id="CHEBI:29105"/>
        <label>3</label>
    </ligand>
</feature>
<evidence type="ECO:0000256" key="14">
    <source>
        <dbReference type="ARBA" id="ARBA00023163"/>
    </source>
</evidence>
<evidence type="ECO:0000256" key="4">
    <source>
        <dbReference type="ARBA" id="ARBA00022723"/>
    </source>
</evidence>
<keyword evidence="5 18" id="KW-0863">Zinc-finger</keyword>
<dbReference type="GO" id="GO:0140014">
    <property type="term" value="P:mitotic nuclear division"/>
    <property type="evidence" value="ECO:0007669"/>
    <property type="project" value="UniProtKB-UniRule"/>
</dbReference>
<keyword evidence="3 18" id="KW-0645">Protease</keyword>
<keyword evidence="13 18" id="KW-0010">Activator</keyword>
<evidence type="ECO:0000256" key="1">
    <source>
        <dbReference type="ARBA" id="ARBA00000707"/>
    </source>
</evidence>
<evidence type="ECO:0000256" key="2">
    <source>
        <dbReference type="ARBA" id="ARBA00022618"/>
    </source>
</evidence>
<dbReference type="SMART" id="SM00290">
    <property type="entry name" value="ZnF_UBP"/>
    <property type="match status" value="1"/>
</dbReference>
<comment type="catalytic activity">
    <reaction evidence="1 18 19">
        <text>Thiol-dependent hydrolysis of ester, thioester, amide, peptide and isopeptide bonds formed by the C-terminal Gly of ubiquitin (a 76-residue protein attached to proteins as an intracellular targeting signal).</text>
        <dbReference type="EC" id="3.4.19.12"/>
    </reaction>
</comment>
<dbReference type="GO" id="GO:0042393">
    <property type="term" value="F:histone binding"/>
    <property type="evidence" value="ECO:0007669"/>
    <property type="project" value="UniProtKB-UniRule"/>
</dbReference>
<dbReference type="SUPFAM" id="SSF54001">
    <property type="entry name" value="Cysteine proteinases"/>
    <property type="match status" value="1"/>
</dbReference>
<feature type="binding site" evidence="18">
    <location>
        <position position="78"/>
    </location>
    <ligand>
        <name>Zn(2+)</name>
        <dbReference type="ChEBI" id="CHEBI:29105"/>
        <label>3</label>
    </ligand>
</feature>
<keyword evidence="9 18" id="KW-0788">Thiol protease</keyword>
<feature type="binding site" evidence="18">
    <location>
        <position position="120"/>
    </location>
    <ligand>
        <name>Zn(2+)</name>
        <dbReference type="ChEBI" id="CHEBI:29105"/>
        <label>1</label>
    </ligand>
</feature>
<dbReference type="PROSITE" id="PS50235">
    <property type="entry name" value="USP_3"/>
    <property type="match status" value="1"/>
</dbReference>
<dbReference type="Gene3D" id="3.30.40.10">
    <property type="entry name" value="Zinc/RING finger domain, C3HC4 (zinc finger)"/>
    <property type="match status" value="1"/>
</dbReference>
<dbReference type="GeneID" id="103064798"/>
<protein>
    <recommendedName>
        <fullName evidence="18">Ubiquitin carboxyl-terminal hydrolase 16</fullName>
        <ecNumber evidence="18">3.4.19.12</ecNumber>
    </recommendedName>
    <alternativeName>
        <fullName evidence="18">Deubiquitinating enzyme 16</fullName>
    </alternativeName>
    <alternativeName>
        <fullName evidence="18">Ubiquitin thioesterase 16</fullName>
    </alternativeName>
    <alternativeName>
        <fullName evidence="18">Ubiquitin-specific-processing protease 16</fullName>
    </alternativeName>
</protein>
<evidence type="ECO:0000256" key="7">
    <source>
        <dbReference type="ARBA" id="ARBA00022786"/>
    </source>
</evidence>
<comment type="subunit">
    <text evidence="17">Homotetramer. Associates with late pre-40S ribosomes. Interacts with CEP78; promoting deubiquitination of tektins.</text>
</comment>
<dbReference type="InterPro" id="IPR018200">
    <property type="entry name" value="USP_CS"/>
</dbReference>
<keyword evidence="23" id="KW-1185">Reference proteome</keyword>
<comment type="function">
    <text evidence="18">Specifically deubiquitinates 'Lys-120' of histone H2A (H2AK119Ub), a specific tag for epigenetic transcriptional repression, thereby acting as a coactivator. Deubiquitination of histone H2A is a prerequisite for subsequent phosphorylation at 'Ser-11' of histone H3 (H3S10ph), and is required for chromosome segregation when cells enter into mitosis. Regulates Hox gene expression via histone H2A deubiquitination. Prefers nucleosomal substrates. Does not deubiquitinate histone H2B.</text>
</comment>
<dbReference type="InterPro" id="IPR030849">
    <property type="entry name" value="UBP16"/>
</dbReference>
<dbReference type="InterPro" id="IPR001394">
    <property type="entry name" value="Peptidase_C19_UCH"/>
</dbReference>
<dbReference type="PROSITE" id="PS00972">
    <property type="entry name" value="USP_1"/>
    <property type="match status" value="1"/>
</dbReference>
<dbReference type="GO" id="GO:0005634">
    <property type="term" value="C:nucleus"/>
    <property type="evidence" value="ECO:0007669"/>
    <property type="project" value="UniProtKB-SubCell"/>
</dbReference>
<dbReference type="GO" id="GO:0051289">
    <property type="term" value="P:protein homotetramerization"/>
    <property type="evidence" value="ECO:0007669"/>
    <property type="project" value="UniProtKB-UniRule"/>
</dbReference>
<dbReference type="Pfam" id="PF00443">
    <property type="entry name" value="UCH"/>
    <property type="match status" value="1"/>
</dbReference>
<feature type="binding site" evidence="18">
    <location>
        <position position="51"/>
    </location>
    <ligand>
        <name>Zn(2+)</name>
        <dbReference type="ChEBI" id="CHEBI:29105"/>
        <label>2</label>
    </ligand>
</feature>
<feature type="binding site" evidence="18">
    <location>
        <position position="26"/>
    </location>
    <ligand>
        <name>Zn(2+)</name>
        <dbReference type="ChEBI" id="CHEBI:29105"/>
        <label>1</label>
    </ligand>
</feature>
<dbReference type="CTD" id="10600"/>
<dbReference type="HAMAP" id="MF_03062">
    <property type="entry name" value="UBP16"/>
    <property type="match status" value="1"/>
</dbReference>
<dbReference type="SUPFAM" id="SSF57850">
    <property type="entry name" value="RING/U-box"/>
    <property type="match status" value="1"/>
</dbReference>
<feature type="binding site" evidence="18">
    <location>
        <position position="83"/>
    </location>
    <ligand>
        <name>Zn(2+)</name>
        <dbReference type="ChEBI" id="CHEBI:29105"/>
        <label>2</label>
    </ligand>
</feature>
<comment type="similarity">
    <text evidence="18">Belongs to the peptidase C19 family. USP16 subfamily.</text>
</comment>
<evidence type="ECO:0000313" key="23">
    <source>
        <dbReference type="Proteomes" id="UP000695026"/>
    </source>
</evidence>
<keyword evidence="11 18" id="KW-0156">Chromatin regulator</keyword>
<feature type="binding site" evidence="18">
    <location>
        <position position="91"/>
    </location>
    <ligand>
        <name>Zn(2+)</name>
        <dbReference type="ChEBI" id="CHEBI:29105"/>
        <label>2</label>
    </ligand>
</feature>
<dbReference type="RefSeq" id="XP_007441573.1">
    <property type="nucleotide sequence ID" value="XM_007441511.3"/>
</dbReference>
<evidence type="ECO:0000256" key="6">
    <source>
        <dbReference type="ARBA" id="ARBA00022776"/>
    </source>
</evidence>
<keyword evidence="12 18" id="KW-0805">Transcription regulation</keyword>
<feature type="binding site" evidence="18">
    <location>
        <position position="75"/>
    </location>
    <ligand>
        <name>Zn(2+)</name>
        <dbReference type="ChEBI" id="CHEBI:29105"/>
        <label>3</label>
    </ligand>
</feature>
<keyword evidence="7 18" id="KW-0833">Ubl conjugation pathway</keyword>
<evidence type="ECO:0000256" key="9">
    <source>
        <dbReference type="ARBA" id="ARBA00022807"/>
    </source>
</evidence>
<keyword evidence="16 18" id="KW-0131">Cell cycle</keyword>
<dbReference type="EC" id="3.4.19.12" evidence="18"/>
<feature type="domain" description="USP" evidence="21">
    <location>
        <begin position="197"/>
        <end position="826"/>
    </location>
</feature>
<evidence type="ECO:0000256" key="18">
    <source>
        <dbReference type="HAMAP-Rule" id="MF_03062"/>
    </source>
</evidence>
<dbReference type="OMA" id="MAAGHYV"/>
<dbReference type="GO" id="GO:0003713">
    <property type="term" value="F:transcription coactivator activity"/>
    <property type="evidence" value="ECO:0007669"/>
    <property type="project" value="UniProtKB-UniRule"/>
</dbReference>
<sequence length="827" mass="94888">MGKRRTKGKNVPADVSPDVLGPACKHLRKGLEQGYLKKALQTVDLNSCQDCQRDDNETHEKSNKKAEDKPSIWLCLKCGHRGCGRNCQEQHALKHYETPRSEPHCLVLNVENWCVWCYLCDDEIQYNSSTRLGQLVDFIRKQTCMNIPDTASKNEENKPLESKKLKDHKNEEEKEKKEILVKDNKNQLNGNSEITVKGLSNLGNTCFFNAVLQNLSQTSVLRELLKEVKMPDSTIILKPPEFSITEPLEVMLDPPRPLTLAMCQFLAEMQETKKGTVTPRELFSQVCKKATRFKGYQQQDSQELLRYLLDGMRTEEIQRTSAAIFKALNNSDKENEELKKEVKEYEKKKLMHSFVDRIFGGELTSTIMCEECQTVSLVHEPFLDLSLPVLNDQTGKKKTNENNVKKIQEKEIDSYEENIENECYVKERDEIPGTSKHLQKKAKKMARKQAKNQRHQQKFQEKAIHLTDSGATEKTEVDQDCNKIIESNSEITCLKIGDKESLNICEEHCVDKKHINERESIIQVQNAEKHDENADSCHQDANNEVSLGVSTKDFVPTIECANKFDDLPLENKDEEDEDIISDFSKLFLEEEPGEDTDSLNEFYDFETPIYEVVNEDPETAFCTLAGRDTMNIEENSILHCLYQFTHIEKLCENNKLLCEVCTRNQLCGMKTNGINAKKYLYTNAKKQMLISLAPPILTLHLKRFQQAGYNLQKVNKHITFPEVMDLAPFCSIKCKSVTEGTSEVLYSLYGIVEHSGTMRSGHYTAYVKTRTVTSQLSDLVHGKIQQTSESESPRRQWFHISDTHVQAVSISRVLKSQAYLLFYERIL</sequence>
<dbReference type="GO" id="GO:0006325">
    <property type="term" value="P:chromatin organization"/>
    <property type="evidence" value="ECO:0007669"/>
    <property type="project" value="UniProtKB-KW"/>
</dbReference>
<evidence type="ECO:0000256" key="17">
    <source>
        <dbReference type="ARBA" id="ARBA00066221"/>
    </source>
</evidence>
<dbReference type="OrthoDB" id="2020758at2759"/>
<feature type="binding site" evidence="18">
    <location>
        <position position="48"/>
    </location>
    <ligand>
        <name>Zn(2+)</name>
        <dbReference type="ChEBI" id="CHEBI:29105"/>
        <label>2</label>
    </ligand>
</feature>
<dbReference type="PANTHER" id="PTHR21646">
    <property type="entry name" value="UBIQUITIN CARBOXYL-TERMINAL HYDROLASE"/>
    <property type="match status" value="1"/>
</dbReference>
<dbReference type="InterPro" id="IPR013083">
    <property type="entry name" value="Znf_RING/FYVE/PHD"/>
</dbReference>
<evidence type="ECO:0000313" key="26">
    <source>
        <dbReference type="RefSeq" id="XP_007441575.1"/>
    </source>
</evidence>
<evidence type="ECO:0000313" key="25">
    <source>
        <dbReference type="RefSeq" id="XP_007441574.1"/>
    </source>
</evidence>
<comment type="domain">
    <text evidence="18">The UBP-type zinc finger binds 3 zinc ions that form a pair of cross-braced ring fingers encapsulated within a third zinc finger in the primary structure. It recognizes the C-terminal tail of free ubiquitin.</text>
</comment>
<feature type="active site" description="Proton acceptor" evidence="18">
    <location>
        <position position="762"/>
    </location>
</feature>
<proteinExistence type="inferred from homology"/>
<evidence type="ECO:0000256" key="15">
    <source>
        <dbReference type="ARBA" id="ARBA00023242"/>
    </source>
</evidence>
<dbReference type="RefSeq" id="XP_007441574.1">
    <property type="nucleotide sequence ID" value="XM_007441512.3"/>
</dbReference>
<keyword evidence="14 18" id="KW-0804">Transcription</keyword>
<evidence type="ECO:0000313" key="24">
    <source>
        <dbReference type="RefSeq" id="XP_007441573.1"/>
    </source>
</evidence>
<dbReference type="KEGG" id="pbi:103064798"/>
<gene>
    <name evidence="18 24 25 26" type="primary">USP16</name>
</gene>
<evidence type="ECO:0000256" key="16">
    <source>
        <dbReference type="ARBA" id="ARBA00023306"/>
    </source>
</evidence>
<dbReference type="GO" id="GO:0051726">
    <property type="term" value="P:regulation of cell cycle"/>
    <property type="evidence" value="ECO:0007669"/>
    <property type="project" value="InterPro"/>
</dbReference>
<feature type="compositionally biased region" description="Basic residues" evidence="20">
    <location>
        <begin position="437"/>
        <end position="457"/>
    </location>
</feature>
<dbReference type="InterPro" id="IPR028889">
    <property type="entry name" value="USP"/>
</dbReference>
<dbReference type="GO" id="GO:0008270">
    <property type="term" value="F:zinc ion binding"/>
    <property type="evidence" value="ECO:0007669"/>
    <property type="project" value="UniProtKB-UniRule"/>
</dbReference>
<evidence type="ECO:0000256" key="19">
    <source>
        <dbReference type="RuleBase" id="RU366025"/>
    </source>
</evidence>
<keyword evidence="2 18" id="KW-0132">Cell division</keyword>
<evidence type="ECO:0000256" key="8">
    <source>
        <dbReference type="ARBA" id="ARBA00022801"/>
    </source>
</evidence>
<dbReference type="PANTHER" id="PTHR21646:SF12">
    <property type="entry name" value="UBIQUITIN CARBOXYL-TERMINAL HYDROLASE 16"/>
    <property type="match status" value="1"/>
</dbReference>
<organism evidence="23 25">
    <name type="scientific">Python bivittatus</name>
    <name type="common">Burmese python</name>
    <name type="synonym">Python molurus bivittatus</name>
    <dbReference type="NCBI Taxonomy" id="176946"/>
    <lineage>
        <taxon>Eukaryota</taxon>
        <taxon>Metazoa</taxon>
        <taxon>Chordata</taxon>
        <taxon>Craniata</taxon>
        <taxon>Vertebrata</taxon>
        <taxon>Euteleostomi</taxon>
        <taxon>Lepidosauria</taxon>
        <taxon>Squamata</taxon>
        <taxon>Bifurcata</taxon>
        <taxon>Unidentata</taxon>
        <taxon>Episquamata</taxon>
        <taxon>Toxicofera</taxon>
        <taxon>Serpentes</taxon>
        <taxon>Henophidia</taxon>
        <taxon>Pythonidae</taxon>
        <taxon>Python</taxon>
    </lineage>
</organism>
<evidence type="ECO:0000256" key="10">
    <source>
        <dbReference type="ARBA" id="ARBA00022833"/>
    </source>
</evidence>
<feature type="active site" description="Nucleophile" evidence="18">
    <location>
        <position position="206"/>
    </location>
</feature>
<feature type="region of interest" description="Disordered" evidence="20">
    <location>
        <begin position="434"/>
        <end position="460"/>
    </location>
</feature>
<keyword evidence="10 18" id="KW-0862">Zinc</keyword>
<dbReference type="FunFam" id="3.90.70.10:FF:000045">
    <property type="entry name" value="Ubiquitin carboxyl-terminal hydrolase 16"/>
    <property type="match status" value="1"/>
</dbReference>
<dbReference type="FunFam" id="3.30.40.10:FF:000147">
    <property type="entry name" value="Ubiquitin carboxyl-terminal hydrolase 16"/>
    <property type="match status" value="1"/>
</dbReference>
<evidence type="ECO:0000256" key="11">
    <source>
        <dbReference type="ARBA" id="ARBA00022853"/>
    </source>
</evidence>
<dbReference type="GO" id="GO:0051301">
    <property type="term" value="P:cell division"/>
    <property type="evidence" value="ECO:0007669"/>
    <property type="project" value="UniProtKB-KW"/>
</dbReference>
<keyword evidence="8 18" id="KW-0378">Hydrolase</keyword>
<keyword evidence="6 18" id="KW-0498">Mitosis</keyword>
<evidence type="ECO:0000256" key="13">
    <source>
        <dbReference type="ARBA" id="ARBA00023159"/>
    </source>
</evidence>
<evidence type="ECO:0000256" key="5">
    <source>
        <dbReference type="ARBA" id="ARBA00022771"/>
    </source>
</evidence>
<feature type="region of interest" description="Disordered" evidence="20">
    <location>
        <begin position="149"/>
        <end position="176"/>
    </location>
</feature>
<dbReference type="Gene3D" id="3.90.70.10">
    <property type="entry name" value="Cysteine proteinases"/>
    <property type="match status" value="2"/>
</dbReference>
<dbReference type="InterPro" id="IPR001607">
    <property type="entry name" value="Znf_UBP"/>
</dbReference>